<evidence type="ECO:0000256" key="2">
    <source>
        <dbReference type="SAM" id="SignalP"/>
    </source>
</evidence>
<protein>
    <recommendedName>
        <fullName evidence="3">Apple domain-containing protein</fullName>
    </recommendedName>
</protein>
<dbReference type="InterPro" id="IPR003609">
    <property type="entry name" value="Pan_app"/>
</dbReference>
<organism evidence="4 5">
    <name type="scientific">Prorocentrum cordatum</name>
    <dbReference type="NCBI Taxonomy" id="2364126"/>
    <lineage>
        <taxon>Eukaryota</taxon>
        <taxon>Sar</taxon>
        <taxon>Alveolata</taxon>
        <taxon>Dinophyceae</taxon>
        <taxon>Prorocentrales</taxon>
        <taxon>Prorocentraceae</taxon>
        <taxon>Prorocentrum</taxon>
    </lineage>
</organism>
<evidence type="ECO:0000313" key="4">
    <source>
        <dbReference type="EMBL" id="CAK0906830.1"/>
    </source>
</evidence>
<evidence type="ECO:0000313" key="5">
    <source>
        <dbReference type="Proteomes" id="UP001189429"/>
    </source>
</evidence>
<keyword evidence="2" id="KW-0732">Signal</keyword>
<dbReference type="EMBL" id="CAUYUJ010021750">
    <property type="protein sequence ID" value="CAK0906830.1"/>
    <property type="molecule type" value="Genomic_DNA"/>
</dbReference>
<feature type="chain" id="PRO_5046025995" description="Apple domain-containing protein" evidence="2">
    <location>
        <begin position="19"/>
        <end position="278"/>
    </location>
</feature>
<evidence type="ECO:0000256" key="1">
    <source>
        <dbReference type="SAM" id="MobiDB-lite"/>
    </source>
</evidence>
<reference evidence="4" key="1">
    <citation type="submission" date="2023-10" db="EMBL/GenBank/DDBJ databases">
        <authorList>
            <person name="Chen Y."/>
            <person name="Shah S."/>
            <person name="Dougan E. K."/>
            <person name="Thang M."/>
            <person name="Chan C."/>
        </authorList>
    </citation>
    <scope>NUCLEOTIDE SEQUENCE [LARGE SCALE GENOMIC DNA]</scope>
</reference>
<proteinExistence type="predicted"/>
<evidence type="ECO:0000259" key="3">
    <source>
        <dbReference type="Pfam" id="PF14295"/>
    </source>
</evidence>
<feature type="region of interest" description="Disordered" evidence="1">
    <location>
        <begin position="233"/>
        <end position="278"/>
    </location>
</feature>
<dbReference type="Proteomes" id="UP001189429">
    <property type="component" value="Unassembled WGS sequence"/>
</dbReference>
<comment type="caution">
    <text evidence="4">The sequence shown here is derived from an EMBL/GenBank/DDBJ whole genome shotgun (WGS) entry which is preliminary data.</text>
</comment>
<dbReference type="Pfam" id="PF14295">
    <property type="entry name" value="PAN_4"/>
    <property type="match status" value="2"/>
</dbReference>
<feature type="domain" description="Apple" evidence="3">
    <location>
        <begin position="74"/>
        <end position="110"/>
    </location>
</feature>
<feature type="signal peptide" evidence="2">
    <location>
        <begin position="1"/>
        <end position="18"/>
    </location>
</feature>
<sequence length="278" mass="30468">MAIAAFVRAAVTISFAGALSISEKVDGGKSKWPMETDLPRTVLASNNSEFSGCGKNISGYFLIESLMWESTWLAKVSSTASCANACDKNEDCVGFSSRKPTGGKPLQCHLYRGLHKKLHRGNSFVRCMKGFECQKGLGGFKFSHAGTWRDGKMIEALADEPIEQCAVACKRNRACVGFTHYVGTDDDSYCFHFENEDNKEGPKRDMRTVTYSKCTHEQEPIPHESMVLLRQLASKKDDANQSSSLLEQQGEAPVAASMLEQQSEVVDGEATGAVDEEI</sequence>
<gene>
    <name evidence="4" type="ORF">PCOR1329_LOCUS82019</name>
</gene>
<accession>A0ABN9Y7R2</accession>
<keyword evidence="5" id="KW-1185">Reference proteome</keyword>
<name>A0ABN9Y7R2_9DINO</name>
<feature type="domain" description="Apple" evidence="3">
    <location>
        <begin position="162"/>
        <end position="182"/>
    </location>
</feature>